<dbReference type="Pfam" id="PF00053">
    <property type="entry name" value="EGF_laminin"/>
    <property type="match status" value="6"/>
</dbReference>
<dbReference type="PROSITE" id="PS51115">
    <property type="entry name" value="LAMININ_IVA"/>
    <property type="match status" value="1"/>
</dbReference>
<dbReference type="Gene3D" id="2.10.25.10">
    <property type="entry name" value="Laminin"/>
    <property type="match status" value="5"/>
</dbReference>
<dbReference type="AlphaFoldDB" id="A0A9N9QWE0"/>
<evidence type="ECO:0000256" key="6">
    <source>
        <dbReference type="ARBA" id="ARBA00022869"/>
    </source>
</evidence>
<dbReference type="GO" id="GO:0048731">
    <property type="term" value="P:system development"/>
    <property type="evidence" value="ECO:0007669"/>
    <property type="project" value="UniProtKB-ARBA"/>
</dbReference>
<dbReference type="FunFam" id="2.10.25.10:FF:000033">
    <property type="entry name" value="Laminin subunit alpha 2"/>
    <property type="match status" value="1"/>
</dbReference>
<dbReference type="Pfam" id="PF24973">
    <property type="entry name" value="EGF_LMN_ATRN"/>
    <property type="match status" value="1"/>
</dbReference>
<dbReference type="PRINTS" id="PR00011">
    <property type="entry name" value="EGFLAMININ"/>
</dbReference>
<evidence type="ECO:0000256" key="10">
    <source>
        <dbReference type="PROSITE-ProRule" id="PRU00460"/>
    </source>
</evidence>
<evidence type="ECO:0000256" key="1">
    <source>
        <dbReference type="ARBA" id="ARBA00004302"/>
    </source>
</evidence>
<dbReference type="Pfam" id="PF00052">
    <property type="entry name" value="Laminin_B"/>
    <property type="match status" value="1"/>
</dbReference>
<keyword evidence="4" id="KW-0732">Signal</keyword>
<dbReference type="GO" id="GO:0009888">
    <property type="term" value="P:tissue development"/>
    <property type="evidence" value="ECO:0007669"/>
    <property type="project" value="TreeGrafter"/>
</dbReference>
<evidence type="ECO:0000256" key="8">
    <source>
        <dbReference type="ARBA" id="ARBA00023180"/>
    </source>
</evidence>
<proteinExistence type="predicted"/>
<gene>
    <name evidence="13" type="ORF">DIATSA_LOCUS2811</name>
</gene>
<sequence length="784" mass="83065">MPVPRARDTLPRGPPGKHNQLFIRIMIAECKGKGLSAKCDCQHGTCGNHCQRCCSGERWLPHEPCSGNGGTPECSCEERGTCAYDDTGAILCVNCTENRAGPLCDRCLSGFYSDVPDGPCLPCDCDPEGSDGSCQWDRRQHDILCTCYPGFTGQSCDACENPNAVFPNCQDVTSAPDLTCKCNPGGIVDPTRVCDDVCECKANVLGERCDVCADGYFWSGSGCTRCYCSHHAHSCLPADHTPPPPDIILPMGEAWKVTDSMGNETVEPSIDDQGNPFLISYEVEGWELYYWVSSAWSGEQLEWYGGQVSAALGWGVVRGDTGGSPTQGPDFILQAHDGTKLAFGNTSHEQPGQLTLTAPLLEDSWYSLEEPGLPITRTQLMDVLANLKALMLRAHFHFDQDEVRIEWVKVHSRGVEVVTEQCACGVGYAGRHCQHCAWHHLSHAGQCLPCPCHQHATCTTVDGPCGECQHNTTGPHCERCLPGHYGNPVQGDCKPCACPLYLPSNNFSPNCALASAEGDEFVCTQCPDGYAGDHCENCDFGYWGSPSTPGGRCQPCACGGSPCHPRTGACRTCPPHAEGARCDQCEDGLGVVCVACACGGGALAGACDARSGLCACRPGWTGRACDQCAAGHGGIAAGCPACHCGVAARSSECDPVTGECACAPGAAPPSCDTCLDEHYSLNATGCTGNGDWLVVSHALVSVGDGRCGGGCVGCQFAAAMRWTCSAGTAQGGREGARQEILSAVLRARMRAEEASLTTRKAIPAVPQDVVRTQIWYVLRFNVAL</sequence>
<feature type="disulfide bond" evidence="10">
    <location>
        <begin position="468"/>
        <end position="477"/>
    </location>
</feature>
<dbReference type="OrthoDB" id="8545473at2759"/>
<feature type="disulfide bond" evidence="10">
    <location>
        <begin position="616"/>
        <end position="625"/>
    </location>
</feature>
<keyword evidence="2" id="KW-0964">Secreted</keyword>
<dbReference type="GO" id="GO:0005604">
    <property type="term" value="C:basement membrane"/>
    <property type="evidence" value="ECO:0007669"/>
    <property type="project" value="UniProtKB-SubCell"/>
</dbReference>
<protein>
    <submittedName>
        <fullName evidence="13">Uncharacterized protein</fullName>
    </submittedName>
</protein>
<feature type="domain" description="Laminin EGF-like" evidence="11">
    <location>
        <begin position="596"/>
        <end position="641"/>
    </location>
</feature>
<feature type="disulfide bond" evidence="10">
    <location>
        <begin position="200"/>
        <end position="209"/>
    </location>
</feature>
<evidence type="ECO:0000313" key="13">
    <source>
        <dbReference type="EMBL" id="CAG9784737.1"/>
    </source>
</evidence>
<evidence type="ECO:0000259" key="11">
    <source>
        <dbReference type="PROSITE" id="PS50027"/>
    </source>
</evidence>
<dbReference type="Gene3D" id="2.170.300.10">
    <property type="entry name" value="Tie2 ligand-binding domain superfamily"/>
    <property type="match status" value="1"/>
</dbReference>
<keyword evidence="6" id="KW-0084">Basement membrane</keyword>
<keyword evidence="5" id="KW-0677">Repeat</keyword>
<dbReference type="InterPro" id="IPR002049">
    <property type="entry name" value="LE_dom"/>
</dbReference>
<evidence type="ECO:0000256" key="7">
    <source>
        <dbReference type="ARBA" id="ARBA00023157"/>
    </source>
</evidence>
<dbReference type="SUPFAM" id="SSF57196">
    <property type="entry name" value="EGF/Laminin"/>
    <property type="match status" value="3"/>
</dbReference>
<dbReference type="CDD" id="cd00055">
    <property type="entry name" value="EGF_Lam"/>
    <property type="match status" value="4"/>
</dbReference>
<keyword evidence="9 10" id="KW-0424">Laminin EGF-like domain</keyword>
<dbReference type="EMBL" id="OU893343">
    <property type="protein sequence ID" value="CAG9784737.1"/>
    <property type="molecule type" value="Genomic_DNA"/>
</dbReference>
<evidence type="ECO:0000256" key="4">
    <source>
        <dbReference type="ARBA" id="ARBA00022729"/>
    </source>
</evidence>
<accession>A0A9N9QWE0</accession>
<keyword evidence="7 10" id="KW-1015">Disulfide bond</keyword>
<reference evidence="13" key="1">
    <citation type="submission" date="2021-12" db="EMBL/GenBank/DDBJ databases">
        <authorList>
            <person name="King R."/>
        </authorList>
    </citation>
    <scope>NUCLEOTIDE SEQUENCE</scope>
</reference>
<comment type="subcellular location">
    <subcellularLocation>
        <location evidence="1">Secreted</location>
        <location evidence="1">Extracellular space</location>
        <location evidence="1">Extracellular matrix</location>
        <location evidence="1">Basement membrane</location>
    </subcellularLocation>
</comment>
<dbReference type="Proteomes" id="UP001153714">
    <property type="component" value="Chromosome 12"/>
</dbReference>
<dbReference type="SMART" id="SM00281">
    <property type="entry name" value="LamB"/>
    <property type="match status" value="1"/>
</dbReference>
<dbReference type="InterPro" id="IPR000034">
    <property type="entry name" value="Laminin_IV"/>
</dbReference>
<feature type="domain" description="Laminin IV type A" evidence="12">
    <location>
        <begin position="250"/>
        <end position="428"/>
    </location>
</feature>
<dbReference type="InterPro" id="IPR056863">
    <property type="entry name" value="LMN_ATRN_NET-like_EGF"/>
</dbReference>
<organism evidence="13 14">
    <name type="scientific">Diatraea saccharalis</name>
    <name type="common">sugarcane borer</name>
    <dbReference type="NCBI Taxonomy" id="40085"/>
    <lineage>
        <taxon>Eukaryota</taxon>
        <taxon>Metazoa</taxon>
        <taxon>Ecdysozoa</taxon>
        <taxon>Arthropoda</taxon>
        <taxon>Hexapoda</taxon>
        <taxon>Insecta</taxon>
        <taxon>Pterygota</taxon>
        <taxon>Neoptera</taxon>
        <taxon>Endopterygota</taxon>
        <taxon>Lepidoptera</taxon>
        <taxon>Glossata</taxon>
        <taxon>Ditrysia</taxon>
        <taxon>Pyraloidea</taxon>
        <taxon>Crambidae</taxon>
        <taxon>Crambinae</taxon>
        <taxon>Diatraea</taxon>
    </lineage>
</organism>
<comment type="caution">
    <text evidence="10">Lacks conserved residue(s) required for the propagation of feature annotation.</text>
</comment>
<dbReference type="PANTHER" id="PTHR10574:SF445">
    <property type="entry name" value="LAMININ SUBUNIT ALPHA 3"/>
    <property type="match status" value="1"/>
</dbReference>
<name>A0A9N9QWE0_9NEOP</name>
<dbReference type="InterPro" id="IPR050440">
    <property type="entry name" value="Laminin/Netrin_ECM"/>
</dbReference>
<reference evidence="13" key="2">
    <citation type="submission" date="2022-10" db="EMBL/GenBank/DDBJ databases">
        <authorList>
            <consortium name="ENA_rothamsted_submissions"/>
            <consortium name="culmorum"/>
            <person name="King R."/>
        </authorList>
    </citation>
    <scope>NUCLEOTIDE SEQUENCE</scope>
</reference>
<evidence type="ECO:0000256" key="2">
    <source>
        <dbReference type="ARBA" id="ARBA00022525"/>
    </source>
</evidence>
<keyword evidence="14" id="KW-1185">Reference proteome</keyword>
<evidence type="ECO:0000259" key="12">
    <source>
        <dbReference type="PROSITE" id="PS51115"/>
    </source>
</evidence>
<feature type="domain" description="Laminin EGF-like" evidence="11">
    <location>
        <begin position="180"/>
        <end position="225"/>
    </location>
</feature>
<dbReference type="FunFam" id="2.10.25.10:FF:000188">
    <property type="entry name" value="Laminin subunit gamma 2"/>
    <property type="match status" value="1"/>
</dbReference>
<evidence type="ECO:0000256" key="3">
    <source>
        <dbReference type="ARBA" id="ARBA00022530"/>
    </source>
</evidence>
<evidence type="ECO:0000256" key="5">
    <source>
        <dbReference type="ARBA" id="ARBA00022737"/>
    </source>
</evidence>
<keyword evidence="8" id="KW-0325">Glycoprotein</keyword>
<keyword evidence="3" id="KW-0272">Extracellular matrix</keyword>
<evidence type="ECO:0000313" key="14">
    <source>
        <dbReference type="Proteomes" id="UP001153714"/>
    </source>
</evidence>
<evidence type="ECO:0000256" key="9">
    <source>
        <dbReference type="ARBA" id="ARBA00023292"/>
    </source>
</evidence>
<dbReference type="GO" id="GO:0009887">
    <property type="term" value="P:animal organ morphogenesis"/>
    <property type="evidence" value="ECO:0007669"/>
    <property type="project" value="TreeGrafter"/>
</dbReference>
<dbReference type="InterPro" id="IPR000742">
    <property type="entry name" value="EGF"/>
</dbReference>
<dbReference type="PROSITE" id="PS50027">
    <property type="entry name" value="EGF_LAM_2"/>
    <property type="match status" value="3"/>
</dbReference>
<dbReference type="PROSITE" id="PS01248">
    <property type="entry name" value="EGF_LAM_1"/>
    <property type="match status" value="3"/>
</dbReference>
<dbReference type="PANTHER" id="PTHR10574">
    <property type="entry name" value="NETRIN/LAMININ-RELATED"/>
    <property type="match status" value="1"/>
</dbReference>
<dbReference type="SMART" id="SM00181">
    <property type="entry name" value="EGF"/>
    <property type="match status" value="4"/>
</dbReference>
<feature type="domain" description="Laminin EGF-like" evidence="11">
    <location>
        <begin position="450"/>
        <end position="495"/>
    </location>
</feature>
<dbReference type="SMART" id="SM00180">
    <property type="entry name" value="EGF_Lam"/>
    <property type="match status" value="8"/>
</dbReference>